<accession>A0AAU9IVH4</accession>
<dbReference type="Gene3D" id="3.30.470.20">
    <property type="entry name" value="ATP-grasp fold, B domain"/>
    <property type="match status" value="1"/>
</dbReference>
<dbReference type="PROSITE" id="PS51221">
    <property type="entry name" value="TTL"/>
    <property type="match status" value="1"/>
</dbReference>
<dbReference type="PANTHER" id="PTHR46069">
    <property type="entry name" value="TUBULIN TYROSINE LIGASE"/>
    <property type="match status" value="1"/>
</dbReference>
<reference evidence="1" key="1">
    <citation type="submission" date="2021-09" db="EMBL/GenBank/DDBJ databases">
        <authorList>
            <consortium name="AG Swart"/>
            <person name="Singh M."/>
            <person name="Singh A."/>
            <person name="Seah K."/>
            <person name="Emmerich C."/>
        </authorList>
    </citation>
    <scope>NUCLEOTIDE SEQUENCE</scope>
    <source>
        <strain evidence="1">ATCC30299</strain>
    </source>
</reference>
<dbReference type="SUPFAM" id="SSF56059">
    <property type="entry name" value="Glutathione synthetase ATP-binding domain-like"/>
    <property type="match status" value="1"/>
</dbReference>
<keyword evidence="2" id="KW-1185">Reference proteome</keyword>
<name>A0AAU9IVH4_9CILI</name>
<dbReference type="Proteomes" id="UP001162131">
    <property type="component" value="Unassembled WGS sequence"/>
</dbReference>
<comment type="caution">
    <text evidence="1">The sequence shown here is derived from an EMBL/GenBank/DDBJ whole genome shotgun (WGS) entry which is preliminary data.</text>
</comment>
<proteinExistence type="predicted"/>
<organism evidence="1 2">
    <name type="scientific">Blepharisma stoltei</name>
    <dbReference type="NCBI Taxonomy" id="1481888"/>
    <lineage>
        <taxon>Eukaryota</taxon>
        <taxon>Sar</taxon>
        <taxon>Alveolata</taxon>
        <taxon>Ciliophora</taxon>
        <taxon>Postciliodesmatophora</taxon>
        <taxon>Heterotrichea</taxon>
        <taxon>Heterotrichida</taxon>
        <taxon>Blepharismidae</taxon>
        <taxon>Blepharisma</taxon>
    </lineage>
</organism>
<dbReference type="EMBL" id="CAJZBQ010000005">
    <property type="protein sequence ID" value="CAG9312323.1"/>
    <property type="molecule type" value="Genomic_DNA"/>
</dbReference>
<dbReference type="AlphaFoldDB" id="A0AAU9IVH4"/>
<gene>
    <name evidence="1" type="ORF">BSTOLATCC_MIC5565</name>
</gene>
<dbReference type="InterPro" id="IPR004344">
    <property type="entry name" value="TTL/TTLL_fam"/>
</dbReference>
<sequence length="557" mass="63922">MMKNKPSSRLIAHKTIIEMIKAKNREKNSEKSPKGSDPLRPSSAFICEDCKKIKFPKPSQAILMHSNQFCVCNSSLRVIHSPRSAKLPMKKLNMTGGFGNPSILKIRKKAENFSERALIATGIGLQNQQTIRSASFPDSVRENVSPYQDLTYRENSESEYKFLIFKGNNSSLIHNILGLRANWVEAENGRTNLHFIWHPTSVKIRFDRLMPYLPTQMANHFEFHAQLSNKMLLYSNMVSYCKLKAMDITKLMPVTFPLNMESKDFTSQMSKFVGYFKSNSQNGTKNLWLLKPSGFNRGRGIHIFNDISTLKNLLADVQSSAQNITKPKFAKNPQLTMKFVVQKYIESPLLIDGRKFDIRVWVLVTHEYDCYFFSQGYIRTSSAPFTLTDDQLTSEYVHLTNNAIQKEGADYGKFEDGNQLSFEFLHKYLDQQFPNSKNSLGRIIAGMKELITHSLRSVKGKLNPNQRQFCFEIFGYDFILDSTMKPWLIECNTNPCLELSSPLLQQLIPRMINDAFKLTLDMIFPIKSIEYLNTPAVVPLQESNQWEFLTSLKKLAV</sequence>
<evidence type="ECO:0000313" key="1">
    <source>
        <dbReference type="EMBL" id="CAG9312323.1"/>
    </source>
</evidence>
<dbReference type="Pfam" id="PF03133">
    <property type="entry name" value="TTL"/>
    <property type="match status" value="1"/>
</dbReference>
<evidence type="ECO:0000313" key="2">
    <source>
        <dbReference type="Proteomes" id="UP001162131"/>
    </source>
</evidence>
<dbReference type="PANTHER" id="PTHR46069:SF1">
    <property type="entry name" value="CHROMOSOME UNDETERMINED SCAFFOLD_125, WHOLE GENOME SHOTGUN SEQUENCE"/>
    <property type="match status" value="1"/>
</dbReference>
<protein>
    <submittedName>
        <fullName evidence="1">Uncharacterized protein</fullName>
    </submittedName>
</protein>